<dbReference type="SUPFAM" id="SSF109854">
    <property type="entry name" value="DinB/YfiT-like putative metalloenzymes"/>
    <property type="match status" value="1"/>
</dbReference>
<comment type="caution">
    <text evidence="2">The sequence shown here is derived from an EMBL/GenBank/DDBJ whole genome shotgun (WGS) entry which is preliminary data.</text>
</comment>
<sequence>MEKQLYKQLEFVRFQTIKLLESTTEELADQIPTGFNNNIRWNLGHIYVSLDNLLYSHLGEEPEISDDYFNMFHFNTSPADWKDKPPTLEELKEKLVSQEKRIKETFTGRLNEQGEKPFNLGVVQLDSLAEVLNFALWHEGTHRGTIIAIKRALGVEDIWVKG</sequence>
<dbReference type="InterPro" id="IPR024775">
    <property type="entry name" value="DinB-like"/>
</dbReference>
<dbReference type="Gene3D" id="1.20.120.450">
    <property type="entry name" value="dinb family like domain"/>
    <property type="match status" value="1"/>
</dbReference>
<dbReference type="RefSeq" id="WP_094925789.1">
    <property type="nucleotide sequence ID" value="NZ_NPIA01000007.1"/>
</dbReference>
<keyword evidence="3" id="KW-1185">Reference proteome</keyword>
<name>A0A263BRH3_9BACI</name>
<evidence type="ECO:0000313" key="2">
    <source>
        <dbReference type="EMBL" id="OZM56309.1"/>
    </source>
</evidence>
<dbReference type="AlphaFoldDB" id="A0A263BRH3"/>
<evidence type="ECO:0000259" key="1">
    <source>
        <dbReference type="Pfam" id="PF12867"/>
    </source>
</evidence>
<dbReference type="EMBL" id="NPIA01000007">
    <property type="protein sequence ID" value="OZM56309.1"/>
    <property type="molecule type" value="Genomic_DNA"/>
</dbReference>
<evidence type="ECO:0000313" key="3">
    <source>
        <dbReference type="Proteomes" id="UP000217083"/>
    </source>
</evidence>
<protein>
    <recommendedName>
        <fullName evidence="1">DinB-like domain-containing protein</fullName>
    </recommendedName>
</protein>
<reference evidence="2 3" key="2">
    <citation type="submission" date="2017-09" db="EMBL/GenBank/DDBJ databases">
        <title>Bacillus patelloidae sp. nov., isolated from the intestinal tract of a marine limpet.</title>
        <authorList>
            <person name="Liu R."/>
            <person name="Dong C."/>
            <person name="Shao Z."/>
        </authorList>
    </citation>
    <scope>NUCLEOTIDE SEQUENCE [LARGE SCALE GENOMIC DNA]</scope>
    <source>
        <strain evidence="2 3">SA5d-4</strain>
    </source>
</reference>
<feature type="domain" description="DinB-like" evidence="1">
    <location>
        <begin position="8"/>
        <end position="146"/>
    </location>
</feature>
<proteinExistence type="predicted"/>
<organism evidence="2 3">
    <name type="scientific">Lottiidibacillus patelloidae</name>
    <dbReference type="NCBI Taxonomy" id="2670334"/>
    <lineage>
        <taxon>Bacteria</taxon>
        <taxon>Bacillati</taxon>
        <taxon>Bacillota</taxon>
        <taxon>Bacilli</taxon>
        <taxon>Bacillales</taxon>
        <taxon>Bacillaceae</taxon>
        <taxon>Lottiidibacillus</taxon>
    </lineage>
</organism>
<dbReference type="InterPro" id="IPR034660">
    <property type="entry name" value="DinB/YfiT-like"/>
</dbReference>
<reference evidence="3" key="1">
    <citation type="submission" date="2017-08" db="EMBL/GenBank/DDBJ databases">
        <authorList>
            <person name="Huang Z."/>
        </authorList>
    </citation>
    <scope>NUCLEOTIDE SEQUENCE [LARGE SCALE GENOMIC DNA]</scope>
    <source>
        <strain evidence="3">SA5d-4</strain>
    </source>
</reference>
<gene>
    <name evidence="2" type="ORF">CIB95_12910</name>
</gene>
<dbReference type="Pfam" id="PF12867">
    <property type="entry name" value="DinB_2"/>
    <property type="match status" value="1"/>
</dbReference>
<dbReference type="Proteomes" id="UP000217083">
    <property type="component" value="Unassembled WGS sequence"/>
</dbReference>
<accession>A0A263BRH3</accession>